<evidence type="ECO:0000313" key="4">
    <source>
        <dbReference type="Proteomes" id="UP000016562"/>
    </source>
</evidence>
<accession>U3B509</accession>
<dbReference type="InterPro" id="IPR029057">
    <property type="entry name" value="PRTase-like"/>
</dbReference>
<proteinExistence type="inferred from homology"/>
<dbReference type="Pfam" id="PF00156">
    <property type="entry name" value="Pribosyltran"/>
    <property type="match status" value="1"/>
</dbReference>
<dbReference type="InterPro" id="IPR000836">
    <property type="entry name" value="PRTase_dom"/>
</dbReference>
<comment type="similarity">
    <text evidence="1">Belongs to the ComF/GntX family.</text>
</comment>
<dbReference type="Proteomes" id="UP000016562">
    <property type="component" value="Unassembled WGS sequence"/>
</dbReference>
<sequence length="242" mass="27468">MAFKLLGSSCYGCDNPVSGKALEAGEDRDKWCDTCHDKLTPITRCEMCGVHTATAMRRCGQCITCPPTWDKLFCVTEYQAPLSGFIHKLKYRRQVWHAKELGSLLARQINDPAPILLSVPLHWRRQLWRGFNQSDYLAGYLQQQFYAYGKSHVTYLPKALSRVKVTRNQMGLNRRQRLTNLRKAFLLSPNAVSLLQNQPHVALIDDVVTTGSTVSEICLLLKEHGVQRIDIYCICRASPVTL</sequence>
<evidence type="ECO:0000259" key="2">
    <source>
        <dbReference type="Pfam" id="PF00156"/>
    </source>
</evidence>
<dbReference type="AlphaFoldDB" id="U3B509"/>
<dbReference type="Gene3D" id="3.40.50.2020">
    <property type="match status" value="1"/>
</dbReference>
<keyword evidence="4" id="KW-1185">Reference proteome</keyword>
<comment type="caution">
    <text evidence="3">The sequence shown here is derived from an EMBL/GenBank/DDBJ whole genome shotgun (WGS) entry which is preliminary data.</text>
</comment>
<dbReference type="STRING" id="1219080.VEZ01S_37_00920"/>
<feature type="domain" description="Phosphoribosyltransferase" evidence="2">
    <location>
        <begin position="200"/>
        <end position="236"/>
    </location>
</feature>
<dbReference type="InterPro" id="IPR051910">
    <property type="entry name" value="ComF/GntX_DNA_util-trans"/>
</dbReference>
<reference evidence="3 4" key="1">
    <citation type="submission" date="2013-09" db="EMBL/GenBank/DDBJ databases">
        <title>Whole genome shotgun sequence of Vibrio ezurae NBRC 102218.</title>
        <authorList>
            <person name="Yoshida I."/>
            <person name="Hosoyama A."/>
            <person name="Numata M."/>
            <person name="Hashimoto M."/>
            <person name="Hosoyama Y."/>
            <person name="Tsuchikane K."/>
            <person name="Noguchi M."/>
            <person name="Hirakata S."/>
            <person name="Ichikawa N."/>
            <person name="Ohji S."/>
            <person name="Yamazoe A."/>
            <person name="Fujita N."/>
        </authorList>
    </citation>
    <scope>NUCLEOTIDE SEQUENCE [LARGE SCALE GENOMIC DNA]</scope>
    <source>
        <strain evidence="3 4">NBRC 102218</strain>
    </source>
</reference>
<dbReference type="EMBL" id="BATM01000037">
    <property type="protein sequence ID" value="GAD80527.1"/>
    <property type="molecule type" value="Genomic_DNA"/>
</dbReference>
<gene>
    <name evidence="3" type="ORF">VEZ01S_37_00920</name>
</gene>
<evidence type="ECO:0000313" key="3">
    <source>
        <dbReference type="EMBL" id="GAD80527.1"/>
    </source>
</evidence>
<dbReference type="CDD" id="cd06223">
    <property type="entry name" value="PRTases_typeI"/>
    <property type="match status" value="1"/>
</dbReference>
<dbReference type="PANTHER" id="PTHR47505:SF1">
    <property type="entry name" value="DNA UTILIZATION PROTEIN YHGH"/>
    <property type="match status" value="1"/>
</dbReference>
<dbReference type="PANTHER" id="PTHR47505">
    <property type="entry name" value="DNA UTILIZATION PROTEIN YHGH"/>
    <property type="match status" value="1"/>
</dbReference>
<evidence type="ECO:0000256" key="1">
    <source>
        <dbReference type="ARBA" id="ARBA00008007"/>
    </source>
</evidence>
<name>U3B509_9VIBR</name>
<dbReference type="SUPFAM" id="SSF53271">
    <property type="entry name" value="PRTase-like"/>
    <property type="match status" value="1"/>
</dbReference>
<organism evidence="3 4">
    <name type="scientific">Vibrio ezurae NBRC 102218</name>
    <dbReference type="NCBI Taxonomy" id="1219080"/>
    <lineage>
        <taxon>Bacteria</taxon>
        <taxon>Pseudomonadati</taxon>
        <taxon>Pseudomonadota</taxon>
        <taxon>Gammaproteobacteria</taxon>
        <taxon>Vibrionales</taxon>
        <taxon>Vibrionaceae</taxon>
        <taxon>Vibrio</taxon>
    </lineage>
</organism>
<protein>
    <recommendedName>
        <fullName evidence="2">Phosphoribosyltransferase domain-containing protein</fullName>
    </recommendedName>
</protein>
<dbReference type="eggNOG" id="COG1040">
    <property type="taxonomic scope" value="Bacteria"/>
</dbReference>